<gene>
    <name evidence="2" type="ORF">JAZ04_08615</name>
</gene>
<dbReference type="AlphaFoldDB" id="A0A9E4K4J7"/>
<dbReference type="Pfam" id="PF12796">
    <property type="entry name" value="Ank_2"/>
    <property type="match status" value="1"/>
</dbReference>
<comment type="caution">
    <text evidence="2">The sequence shown here is derived from an EMBL/GenBank/DDBJ whole genome shotgun (WGS) entry which is preliminary data.</text>
</comment>
<dbReference type="EMBL" id="JAEPDI010000004">
    <property type="protein sequence ID" value="MCG7938904.1"/>
    <property type="molecule type" value="Genomic_DNA"/>
</dbReference>
<name>A0A9E4K4J7_9GAMM</name>
<organism evidence="2 3">
    <name type="scientific">Candidatus Thiodiazotropha lotti</name>
    <dbReference type="NCBI Taxonomy" id="2792787"/>
    <lineage>
        <taxon>Bacteria</taxon>
        <taxon>Pseudomonadati</taxon>
        <taxon>Pseudomonadota</taxon>
        <taxon>Gammaproteobacteria</taxon>
        <taxon>Chromatiales</taxon>
        <taxon>Sedimenticolaceae</taxon>
        <taxon>Candidatus Thiodiazotropha</taxon>
    </lineage>
</organism>
<dbReference type="SUPFAM" id="SSF48403">
    <property type="entry name" value="Ankyrin repeat"/>
    <property type="match status" value="1"/>
</dbReference>
<evidence type="ECO:0000313" key="2">
    <source>
        <dbReference type="EMBL" id="MCG7938904.1"/>
    </source>
</evidence>
<dbReference type="InterPro" id="IPR002110">
    <property type="entry name" value="Ankyrin_rpt"/>
</dbReference>
<evidence type="ECO:0000313" key="3">
    <source>
        <dbReference type="Proteomes" id="UP000886687"/>
    </source>
</evidence>
<dbReference type="Proteomes" id="UP000886687">
    <property type="component" value="Unassembled WGS sequence"/>
</dbReference>
<accession>A0A9E4K4J7</accession>
<keyword evidence="1" id="KW-0040">ANK repeat</keyword>
<dbReference type="InterPro" id="IPR036770">
    <property type="entry name" value="Ankyrin_rpt-contain_sf"/>
</dbReference>
<evidence type="ECO:0000256" key="1">
    <source>
        <dbReference type="PROSITE-ProRule" id="PRU00023"/>
    </source>
</evidence>
<dbReference type="Gene3D" id="1.25.40.20">
    <property type="entry name" value="Ankyrin repeat-containing domain"/>
    <property type="match status" value="1"/>
</dbReference>
<protein>
    <submittedName>
        <fullName evidence="2">Ankyrin repeat domain-containing protein</fullName>
    </submittedName>
</protein>
<sequence length="134" mass="14612">MGLPAKKLSYYKDRGEMEYPPNILEGALFNDIEEIEAAISENSACIEEVTQEGMNALQLALSHGCFEAAEYLAEAGVDPLHRDSFGRTAVIIASELGFERGAKIAWEAEMRAAPMHIDDQGNIVQDAPKTPGPF</sequence>
<feature type="repeat" description="ANK" evidence="1">
    <location>
        <begin position="52"/>
        <end position="84"/>
    </location>
</feature>
<reference evidence="2" key="1">
    <citation type="journal article" date="2021" name="Proc. Natl. Acad. Sci. U.S.A.">
        <title>Global biogeography of chemosynthetic symbionts reveals both localized and globally distributed symbiont groups. .</title>
        <authorList>
            <person name="Osvatic J.T."/>
            <person name="Wilkins L.G.E."/>
            <person name="Leibrecht L."/>
            <person name="Leray M."/>
            <person name="Zauner S."/>
            <person name="Polzin J."/>
            <person name="Camacho Y."/>
            <person name="Gros O."/>
            <person name="van Gils J.A."/>
            <person name="Eisen J.A."/>
            <person name="Petersen J.M."/>
            <person name="Yuen B."/>
        </authorList>
    </citation>
    <scope>NUCLEOTIDE SEQUENCE</scope>
    <source>
        <strain evidence="2">MAGL173</strain>
    </source>
</reference>
<dbReference type="PROSITE" id="PS50088">
    <property type="entry name" value="ANK_REPEAT"/>
    <property type="match status" value="1"/>
</dbReference>
<proteinExistence type="predicted"/>